<dbReference type="EMBL" id="RKRE01000002">
    <property type="protein sequence ID" value="RPF46864.1"/>
    <property type="molecule type" value="Genomic_DNA"/>
</dbReference>
<dbReference type="Proteomes" id="UP000282654">
    <property type="component" value="Unassembled WGS sequence"/>
</dbReference>
<dbReference type="RefSeq" id="WP_123929271.1">
    <property type="nucleotide sequence ID" value="NZ_RKRE01000002.1"/>
</dbReference>
<gene>
    <name evidence="1" type="ORF">EDD75_1125</name>
</gene>
<comment type="caution">
    <text evidence="1">The sequence shown here is derived from an EMBL/GenBank/DDBJ whole genome shotgun (WGS) entry which is preliminary data.</text>
</comment>
<accession>A0A3N5APS4</accession>
<organism evidence="1 2">
    <name type="scientific">Thermodesulfitimonas autotrophica</name>
    <dbReference type="NCBI Taxonomy" id="1894989"/>
    <lineage>
        <taxon>Bacteria</taxon>
        <taxon>Bacillati</taxon>
        <taxon>Bacillota</taxon>
        <taxon>Clostridia</taxon>
        <taxon>Thermoanaerobacterales</taxon>
        <taxon>Thermoanaerobacteraceae</taxon>
        <taxon>Thermodesulfitimonas</taxon>
    </lineage>
</organism>
<reference evidence="1 2" key="1">
    <citation type="submission" date="2018-11" db="EMBL/GenBank/DDBJ databases">
        <title>Genomic Encyclopedia of Type Strains, Phase IV (KMG-IV): sequencing the most valuable type-strain genomes for metagenomic binning, comparative biology and taxonomic classification.</title>
        <authorList>
            <person name="Goeker M."/>
        </authorList>
    </citation>
    <scope>NUCLEOTIDE SEQUENCE [LARGE SCALE GENOMIC DNA]</scope>
    <source>
        <strain evidence="1 2">DSM 102936</strain>
    </source>
</reference>
<keyword evidence="2" id="KW-1185">Reference proteome</keyword>
<dbReference type="AlphaFoldDB" id="A0A3N5APS4"/>
<protein>
    <submittedName>
        <fullName evidence="1">Uncharacterized protein</fullName>
    </submittedName>
</protein>
<evidence type="ECO:0000313" key="2">
    <source>
        <dbReference type="Proteomes" id="UP000282654"/>
    </source>
</evidence>
<sequence length="204" mass="22706">MKKALKIGLSVLIPVTVVLGLALICSPKPKFNDTVLVAGQPLEKIVKDSEVILTGEVTNISGTKLASEGNRWFEDALGYREVTIKVERFLYNSIGLNDEVKIVVLGGQMRPPLDVALRKGNPFLVRHFADEAQFEVGEKMLVFLKRGYIGYKKANGEEGKMNRLGLVGCWQGKFRVEGNEAVNYLPELSRDISEIEKMVRQKAL</sequence>
<evidence type="ECO:0000313" key="1">
    <source>
        <dbReference type="EMBL" id="RPF46864.1"/>
    </source>
</evidence>
<name>A0A3N5APS4_9THEO</name>
<proteinExistence type="predicted"/>